<evidence type="ECO:0000313" key="7">
    <source>
        <dbReference type="EMBL" id="KAK4264762.1"/>
    </source>
</evidence>
<evidence type="ECO:0000256" key="5">
    <source>
        <dbReference type="SAM" id="SignalP"/>
    </source>
</evidence>
<dbReference type="PANTHER" id="PTHR35357:SF8">
    <property type="entry name" value="OS01G0111000 PROTEIN"/>
    <property type="match status" value="1"/>
</dbReference>
<keyword evidence="1 5" id="KW-0732">Signal</keyword>
<dbReference type="EMBL" id="JAWXYG010000008">
    <property type="protein sequence ID" value="KAK4264762.1"/>
    <property type="molecule type" value="Genomic_DNA"/>
</dbReference>
<dbReference type="Gene3D" id="1.20.140.40">
    <property type="entry name" value="Invertase/pectin methylesterase inhibitor family protein"/>
    <property type="match status" value="1"/>
</dbReference>
<comment type="similarity">
    <text evidence="4">Belongs to the PMEI family.</text>
</comment>
<gene>
    <name evidence="7" type="ORF">QN277_025893</name>
</gene>
<dbReference type="Proteomes" id="UP001293593">
    <property type="component" value="Unassembled WGS sequence"/>
</dbReference>
<keyword evidence="3" id="KW-0325">Glycoprotein</keyword>
<sequence>MASKLFLLPFFLFLSQLLLLLLLQPQPFVKADTKLIRQTCKNTKYYNLCYSSLKSNPTSPNADPKGLAVIMVQIGRANATATSSYLSSKLVGPSNDTVLNRVLKECSEKYGYASEALQASLQDLNNEEYDYAYMRVTAASDYPNVCHNAFKRYPSLVYPSEISRREKDLKHICDVALGIIDNLWNN</sequence>
<evidence type="ECO:0000256" key="2">
    <source>
        <dbReference type="ARBA" id="ARBA00023157"/>
    </source>
</evidence>
<dbReference type="PANTHER" id="PTHR35357">
    <property type="entry name" value="OS02G0537100 PROTEIN"/>
    <property type="match status" value="1"/>
</dbReference>
<organism evidence="7 8">
    <name type="scientific">Acacia crassicarpa</name>
    <name type="common">northern wattle</name>
    <dbReference type="NCBI Taxonomy" id="499986"/>
    <lineage>
        <taxon>Eukaryota</taxon>
        <taxon>Viridiplantae</taxon>
        <taxon>Streptophyta</taxon>
        <taxon>Embryophyta</taxon>
        <taxon>Tracheophyta</taxon>
        <taxon>Spermatophyta</taxon>
        <taxon>Magnoliopsida</taxon>
        <taxon>eudicotyledons</taxon>
        <taxon>Gunneridae</taxon>
        <taxon>Pentapetalae</taxon>
        <taxon>rosids</taxon>
        <taxon>fabids</taxon>
        <taxon>Fabales</taxon>
        <taxon>Fabaceae</taxon>
        <taxon>Caesalpinioideae</taxon>
        <taxon>mimosoid clade</taxon>
        <taxon>Acacieae</taxon>
        <taxon>Acacia</taxon>
    </lineage>
</organism>
<reference evidence="7" key="1">
    <citation type="submission" date="2023-10" db="EMBL/GenBank/DDBJ databases">
        <title>Chromosome-level genome of the transformable northern wattle, Acacia crassicarpa.</title>
        <authorList>
            <person name="Massaro I."/>
            <person name="Sinha N.R."/>
            <person name="Poethig S."/>
            <person name="Leichty A.R."/>
        </authorList>
    </citation>
    <scope>NUCLEOTIDE SEQUENCE</scope>
    <source>
        <strain evidence="7">Acra3RX</strain>
        <tissue evidence="7">Leaf</tissue>
    </source>
</reference>
<name>A0AAE1J6G9_9FABA</name>
<proteinExistence type="inferred from homology"/>
<protein>
    <recommendedName>
        <fullName evidence="6">Pectinesterase inhibitor domain-containing protein</fullName>
    </recommendedName>
</protein>
<comment type="caution">
    <text evidence="7">The sequence shown here is derived from an EMBL/GenBank/DDBJ whole genome shotgun (WGS) entry which is preliminary data.</text>
</comment>
<evidence type="ECO:0000256" key="3">
    <source>
        <dbReference type="ARBA" id="ARBA00023180"/>
    </source>
</evidence>
<feature type="chain" id="PRO_5041921483" description="Pectinesterase inhibitor domain-containing protein" evidence="5">
    <location>
        <begin position="32"/>
        <end position="186"/>
    </location>
</feature>
<dbReference type="CDD" id="cd14859">
    <property type="entry name" value="PMEI_like"/>
    <property type="match status" value="1"/>
</dbReference>
<dbReference type="SMART" id="SM00856">
    <property type="entry name" value="PMEI"/>
    <property type="match status" value="1"/>
</dbReference>
<dbReference type="InterPro" id="IPR035513">
    <property type="entry name" value="Invertase/methylesterase_inhib"/>
</dbReference>
<keyword evidence="8" id="KW-1185">Reference proteome</keyword>
<dbReference type="Pfam" id="PF04043">
    <property type="entry name" value="PMEI"/>
    <property type="match status" value="1"/>
</dbReference>
<dbReference type="InterPro" id="IPR006501">
    <property type="entry name" value="Pectinesterase_inhib_dom"/>
</dbReference>
<accession>A0AAE1J6G9</accession>
<feature type="signal peptide" evidence="5">
    <location>
        <begin position="1"/>
        <end position="31"/>
    </location>
</feature>
<dbReference type="GO" id="GO:0004857">
    <property type="term" value="F:enzyme inhibitor activity"/>
    <property type="evidence" value="ECO:0007669"/>
    <property type="project" value="InterPro"/>
</dbReference>
<feature type="domain" description="Pectinesterase inhibitor" evidence="6">
    <location>
        <begin position="31"/>
        <end position="179"/>
    </location>
</feature>
<dbReference type="AlphaFoldDB" id="A0AAE1J6G9"/>
<evidence type="ECO:0000256" key="4">
    <source>
        <dbReference type="ARBA" id="ARBA00038471"/>
    </source>
</evidence>
<evidence type="ECO:0000313" key="8">
    <source>
        <dbReference type="Proteomes" id="UP001293593"/>
    </source>
</evidence>
<evidence type="ECO:0000259" key="6">
    <source>
        <dbReference type="SMART" id="SM00856"/>
    </source>
</evidence>
<dbReference type="SUPFAM" id="SSF101148">
    <property type="entry name" value="Plant invertase/pectin methylesterase inhibitor"/>
    <property type="match status" value="1"/>
</dbReference>
<dbReference type="NCBIfam" id="TIGR01614">
    <property type="entry name" value="PME_inhib"/>
    <property type="match status" value="1"/>
</dbReference>
<evidence type="ECO:0000256" key="1">
    <source>
        <dbReference type="ARBA" id="ARBA00022729"/>
    </source>
</evidence>
<keyword evidence="2" id="KW-1015">Disulfide bond</keyword>
<dbReference type="FunFam" id="1.20.140.40:FF:000011">
    <property type="entry name" value="Cell wall / vacuolar inhibitor of fructosidase 2"/>
    <property type="match status" value="1"/>
</dbReference>